<dbReference type="Proteomes" id="UP000076078">
    <property type="component" value="Unassembled WGS sequence"/>
</dbReference>
<evidence type="ECO:0000259" key="1">
    <source>
        <dbReference type="Pfam" id="PF13529"/>
    </source>
</evidence>
<evidence type="ECO:0000313" key="2">
    <source>
        <dbReference type="EMBL" id="KYR00175.1"/>
    </source>
</evidence>
<proteinExistence type="predicted"/>
<feature type="domain" description="Peptidase C39-like" evidence="1">
    <location>
        <begin position="8"/>
        <end position="95"/>
    </location>
</feature>
<dbReference type="PANTHER" id="PTHR37806">
    <property type="entry name" value="LMO0724 PROTEIN"/>
    <property type="match status" value="1"/>
</dbReference>
<reference evidence="2 3" key="1">
    <citation type="submission" date="2015-12" db="EMBL/GenBank/DDBJ databases">
        <title>Dictyostelia acquired genes for synthesis and detection of signals that induce cell-type specialization by lateral gene transfer from prokaryotes.</title>
        <authorList>
            <person name="Gloeckner G."/>
            <person name="Schaap P."/>
        </authorList>
    </citation>
    <scope>NUCLEOTIDE SEQUENCE [LARGE SCALE GENOMIC DNA]</scope>
    <source>
        <strain evidence="2 3">TK</strain>
    </source>
</reference>
<dbReference type="OMA" id="AGWCVYN"/>
<comment type="caution">
    <text evidence="2">The sequence shown here is derived from an EMBL/GenBank/DDBJ whole genome shotgun (WGS) entry which is preliminary data.</text>
</comment>
<protein>
    <recommendedName>
        <fullName evidence="1">Peptidase C39-like domain-containing protein</fullName>
    </recommendedName>
</protein>
<evidence type="ECO:0000313" key="3">
    <source>
        <dbReference type="Proteomes" id="UP000076078"/>
    </source>
</evidence>
<dbReference type="EMBL" id="LODT01000016">
    <property type="protein sequence ID" value="KYR00175.1"/>
    <property type="molecule type" value="Genomic_DNA"/>
</dbReference>
<sequence>MNCDILGIKEQYQYPILPTGCEVTSVSMLLTHLGIDICTKEYLADFITKESDPSQLIGGNPFRSFVGSPYSKDSFGVYHGGISNLLQLLVSQESQLNSKYQVTDLTALTNNDSKYSIYLPQTRENIQNRLDYFESNNIEENDDYRVLESHLTTEQIPIVIWMTIDLNRTPYISDEWLDEKDYTKTIYWISPQHCALLSGYTDKEYIIYDPHTGKKELYPKHLFLKRWRQYGRQSVSLKKIK</sequence>
<dbReference type="InParanoid" id="A0A152A249"/>
<accession>A0A152A249</accession>
<dbReference type="Pfam" id="PF13529">
    <property type="entry name" value="Peptidase_C39_2"/>
    <property type="match status" value="1"/>
</dbReference>
<gene>
    <name evidence="2" type="ORF">DLAC_03331</name>
</gene>
<name>A0A152A249_TIELA</name>
<dbReference type="Gene3D" id="3.90.70.10">
    <property type="entry name" value="Cysteine proteinases"/>
    <property type="match status" value="1"/>
</dbReference>
<dbReference type="PANTHER" id="PTHR37806:SF1">
    <property type="entry name" value="PEPTIDASE C39-LIKE DOMAIN-CONTAINING PROTEIN"/>
    <property type="match status" value="1"/>
</dbReference>
<organism evidence="2 3">
    <name type="scientific">Tieghemostelium lacteum</name>
    <name type="common">Slime mold</name>
    <name type="synonym">Dictyostelium lacteum</name>
    <dbReference type="NCBI Taxonomy" id="361077"/>
    <lineage>
        <taxon>Eukaryota</taxon>
        <taxon>Amoebozoa</taxon>
        <taxon>Evosea</taxon>
        <taxon>Eumycetozoa</taxon>
        <taxon>Dictyostelia</taxon>
        <taxon>Dictyosteliales</taxon>
        <taxon>Raperosteliaceae</taxon>
        <taxon>Tieghemostelium</taxon>
    </lineage>
</organism>
<dbReference type="AlphaFoldDB" id="A0A152A249"/>
<dbReference type="InterPro" id="IPR039564">
    <property type="entry name" value="Peptidase_C39-like"/>
</dbReference>
<keyword evidence="3" id="KW-1185">Reference proteome</keyword>
<dbReference type="OrthoDB" id="18308at2759"/>